<dbReference type="SMART" id="SM00146">
    <property type="entry name" value="PI3Kc"/>
    <property type="match status" value="1"/>
</dbReference>
<protein>
    <submittedName>
        <fullName evidence="5">Phosphatidylinositol kinase like protein</fullName>
    </submittedName>
</protein>
<dbReference type="AlphaFoldDB" id="A0AAD8PE02"/>
<dbReference type="PROSITE" id="PS50290">
    <property type="entry name" value="PI3_4_KINASE_3"/>
    <property type="match status" value="1"/>
</dbReference>
<dbReference type="Gene3D" id="1.10.1070.11">
    <property type="entry name" value="Phosphatidylinositol 3-/4-kinase, catalytic domain"/>
    <property type="match status" value="1"/>
</dbReference>
<dbReference type="Pfam" id="PF00454">
    <property type="entry name" value="PI3_PI4_kinase"/>
    <property type="match status" value="1"/>
</dbReference>
<dbReference type="SUPFAM" id="SSF48371">
    <property type="entry name" value="ARM repeat"/>
    <property type="match status" value="1"/>
</dbReference>
<keyword evidence="6" id="KW-1185">Reference proteome</keyword>
<dbReference type="GO" id="GO:0005737">
    <property type="term" value="C:cytoplasm"/>
    <property type="evidence" value="ECO:0007669"/>
    <property type="project" value="TreeGrafter"/>
</dbReference>
<dbReference type="PANTHER" id="PTHR10048">
    <property type="entry name" value="PHOSPHATIDYLINOSITOL KINASE"/>
    <property type="match status" value="1"/>
</dbReference>
<dbReference type="Proteomes" id="UP001230268">
    <property type="component" value="Unassembled WGS sequence"/>
</dbReference>
<dbReference type="GO" id="GO:0016020">
    <property type="term" value="C:membrane"/>
    <property type="evidence" value="ECO:0007669"/>
    <property type="project" value="TreeGrafter"/>
</dbReference>
<dbReference type="InterPro" id="IPR001263">
    <property type="entry name" value="PI3K_accessory_dom"/>
</dbReference>
<evidence type="ECO:0000256" key="2">
    <source>
        <dbReference type="ARBA" id="ARBA00022777"/>
    </source>
</evidence>
<dbReference type="Gene3D" id="1.25.40.70">
    <property type="entry name" value="Phosphatidylinositol 3-kinase, accessory domain (PIK)"/>
    <property type="match status" value="1"/>
</dbReference>
<dbReference type="EMBL" id="JAVEPI010000003">
    <property type="protein sequence ID" value="KAK1442937.1"/>
    <property type="molecule type" value="Genomic_DNA"/>
</dbReference>
<evidence type="ECO:0000256" key="1">
    <source>
        <dbReference type="ARBA" id="ARBA00022679"/>
    </source>
</evidence>
<comment type="caution">
    <text evidence="5">The sequence shown here is derived from an EMBL/GenBank/DDBJ whole genome shotgun (WGS) entry which is preliminary data.</text>
</comment>
<sequence length="1140" mass="129770">MIYGQRIAQCHFAALKDDVIPPDPRLCLHRVSPTELAISLGSLAFIRPPKALKPDNTEAVTAESDAPEEGNNDNEGKCSNQRTTNPRKTEVLLKVSLFKDGELVSDRVAIRLNRNQLFGYREIALDKDEPTGFKVKHRNTYVKSCSHRLLTGHARVNCKLLVRKGKACAFRLKGLINCRRKLYGTSDADDSSWFSAITDSLERLIPISARDNYDRKHITLQKVLRKSCKICLGKLPPNKHRIKFPFIVRVDTILRFQLWKRLKKSTSTLTMRNELYIDGQCVAESDADVAPLRSSVKGVCVMFHETAPGNSATPDDCNMVLCCCSSEKRLICSSHIDRMWEEIKRLFQTIFTCNFSSSANVMGRYRYLLYLYLQVMLFSNTNTLRCCGDNVPLAVLSIGVVEFSDEKCLYDVKDGKKILRNKGITHPTRQSPPDTSSEGSDDCNSDDSGLGRNEGTRVEQYFESAEAYYAKYHRRHKVTSVYLGPTFRERVSVLRYIKYVSATKPPIHVIPNKVEFLSSADCYQDEYIICPSLIEILTLHSNMYTANAGIAFIPEPQELLFLNSLICTPLYSVANYSSTADNKEVRTSSGSISYSDINKLLWKYVPLLSRSGETLPTFLRFVNWKLEKEASDALKAMQSWESPDIITLMELLSLDFLPPNVPEDVQQHACDLLVSSFTVEELMPFFPQILVAPGAKHMLDRLVAMSCNYYHTAMKLHWVIECWGKYNRFYSTVLENFFSTLGKTQFGEYILSGIKAQRKFRQRISIIMRHIRTHGHGYASEKSLKLLELLRSKSKLEVFHGLRPRARSNTCGRIIFDERVPLLTQPAFFITEVDTASCKIIKTSRYPLYLTLYVADERYKNADATAFSESYTPPTSRELEVDESEMFVKHVMYKDGDDLRLDHVCQHIIKFADVIIRKHGLESYIKTYEITSTSPRDGFVEIITDAKAISAILNEEGSIEAYLIDEGTSAIDALTKKINFVGSLASYSAITHVLGVGDRHNDNIILCKSGNLVHVDYGYILGLEPKLLPGVPFKLCKEFVDYLGGYDSHFYTIFKDRFYLVFSILRKHAKFIITLVYLLVDECMKNVNLSSIVDMESRFMLTVHDHALLRKHTDCIIECSAASLTTEVAEKMHQFSMWWK</sequence>
<feature type="region of interest" description="Disordered" evidence="3">
    <location>
        <begin position="54"/>
        <end position="85"/>
    </location>
</feature>
<dbReference type="GO" id="GO:0052742">
    <property type="term" value="F:phosphatidylinositol kinase activity"/>
    <property type="evidence" value="ECO:0007669"/>
    <property type="project" value="TreeGrafter"/>
</dbReference>
<keyword evidence="1" id="KW-0808">Transferase</keyword>
<evidence type="ECO:0000256" key="3">
    <source>
        <dbReference type="SAM" id="MobiDB-lite"/>
    </source>
</evidence>
<name>A0AAD8PE02_BABGI</name>
<proteinExistence type="predicted"/>
<keyword evidence="2 5" id="KW-0418">Kinase</keyword>
<feature type="domain" description="PI3K/PI4K catalytic" evidence="4">
    <location>
        <begin position="834"/>
        <end position="1124"/>
    </location>
</feature>
<evidence type="ECO:0000313" key="5">
    <source>
        <dbReference type="EMBL" id="KAK1442937.1"/>
    </source>
</evidence>
<dbReference type="InterPro" id="IPR042236">
    <property type="entry name" value="PI3K_accessory_sf"/>
</dbReference>
<dbReference type="SUPFAM" id="SSF56112">
    <property type="entry name" value="Protein kinase-like (PK-like)"/>
    <property type="match status" value="1"/>
</dbReference>
<dbReference type="Gene3D" id="3.30.1010.10">
    <property type="entry name" value="Phosphatidylinositol 3-kinase Catalytic Subunit, Chain A, domain 4"/>
    <property type="match status" value="1"/>
</dbReference>
<dbReference type="GO" id="GO:0048015">
    <property type="term" value="P:phosphatidylinositol-mediated signaling"/>
    <property type="evidence" value="ECO:0007669"/>
    <property type="project" value="TreeGrafter"/>
</dbReference>
<evidence type="ECO:0000259" key="4">
    <source>
        <dbReference type="PROSITE" id="PS50290"/>
    </source>
</evidence>
<dbReference type="InterPro" id="IPR036940">
    <property type="entry name" value="PI3/4_kinase_cat_sf"/>
</dbReference>
<feature type="compositionally biased region" description="Polar residues" evidence="3">
    <location>
        <begin position="427"/>
        <end position="438"/>
    </location>
</feature>
<dbReference type="InterPro" id="IPR016024">
    <property type="entry name" value="ARM-type_fold"/>
</dbReference>
<dbReference type="GO" id="GO:0046854">
    <property type="term" value="P:phosphatidylinositol phosphate biosynthetic process"/>
    <property type="evidence" value="ECO:0007669"/>
    <property type="project" value="InterPro"/>
</dbReference>
<dbReference type="InterPro" id="IPR015433">
    <property type="entry name" value="PI3/4_kinase"/>
</dbReference>
<feature type="region of interest" description="Disordered" evidence="3">
    <location>
        <begin position="421"/>
        <end position="453"/>
    </location>
</feature>
<dbReference type="InterPro" id="IPR011009">
    <property type="entry name" value="Kinase-like_dom_sf"/>
</dbReference>
<dbReference type="Pfam" id="PF00613">
    <property type="entry name" value="PI3Ka"/>
    <property type="match status" value="1"/>
</dbReference>
<organism evidence="5 6">
    <name type="scientific">Babesia gibsoni</name>
    <dbReference type="NCBI Taxonomy" id="33632"/>
    <lineage>
        <taxon>Eukaryota</taxon>
        <taxon>Sar</taxon>
        <taxon>Alveolata</taxon>
        <taxon>Apicomplexa</taxon>
        <taxon>Aconoidasida</taxon>
        <taxon>Piroplasmida</taxon>
        <taxon>Babesiidae</taxon>
        <taxon>Babesia</taxon>
    </lineage>
</organism>
<accession>A0AAD8PE02</accession>
<dbReference type="InterPro" id="IPR000403">
    <property type="entry name" value="PI3/4_kinase_cat_dom"/>
</dbReference>
<gene>
    <name evidence="5" type="ORF">BgAZ_304550</name>
</gene>
<reference evidence="5" key="1">
    <citation type="submission" date="2023-08" db="EMBL/GenBank/DDBJ databases">
        <title>Draft sequence of the Babesia gibsoni genome.</title>
        <authorList>
            <person name="Yamagishi J.Y."/>
            <person name="Xuan X.X."/>
        </authorList>
    </citation>
    <scope>NUCLEOTIDE SEQUENCE</scope>
    <source>
        <strain evidence="5">Azabu</strain>
    </source>
</reference>
<evidence type="ECO:0000313" key="6">
    <source>
        <dbReference type="Proteomes" id="UP001230268"/>
    </source>
</evidence>